<keyword evidence="3" id="KW-1185">Reference proteome</keyword>
<name>A0A8C0GS27_CHEAB</name>
<dbReference type="Proteomes" id="UP000694404">
    <property type="component" value="Unplaced"/>
</dbReference>
<evidence type="ECO:0000313" key="2">
    <source>
        <dbReference type="Ensembl" id="ENSCABP00000011472.1"/>
    </source>
</evidence>
<accession>A0A8C0GS27</accession>
<feature type="region of interest" description="Disordered" evidence="1">
    <location>
        <begin position="125"/>
        <end position="149"/>
    </location>
</feature>
<protein>
    <submittedName>
        <fullName evidence="2">Uncharacterized protein</fullName>
    </submittedName>
</protein>
<dbReference type="GeneTree" id="ENSGT00950000185434"/>
<organism evidence="2 3">
    <name type="scientific">Chelonoidis abingdonii</name>
    <name type="common">Abingdon island giant tortoise</name>
    <name type="synonym">Testudo abingdonii</name>
    <dbReference type="NCBI Taxonomy" id="106734"/>
    <lineage>
        <taxon>Eukaryota</taxon>
        <taxon>Metazoa</taxon>
        <taxon>Chordata</taxon>
        <taxon>Craniata</taxon>
        <taxon>Vertebrata</taxon>
        <taxon>Euteleostomi</taxon>
        <taxon>Archelosauria</taxon>
        <taxon>Testudinata</taxon>
        <taxon>Testudines</taxon>
        <taxon>Cryptodira</taxon>
        <taxon>Durocryptodira</taxon>
        <taxon>Testudinoidea</taxon>
        <taxon>Testudinidae</taxon>
        <taxon>Chelonoidis</taxon>
    </lineage>
</organism>
<dbReference type="AlphaFoldDB" id="A0A8C0GS27"/>
<dbReference type="OMA" id="EIMSLYM"/>
<evidence type="ECO:0000313" key="3">
    <source>
        <dbReference type="Proteomes" id="UP000694404"/>
    </source>
</evidence>
<dbReference type="Ensembl" id="ENSCABT00000012558.1">
    <property type="protein sequence ID" value="ENSCABP00000011472.1"/>
    <property type="gene ID" value="ENSCABG00000008555.1"/>
</dbReference>
<reference evidence="2" key="2">
    <citation type="submission" date="2025-09" db="UniProtKB">
        <authorList>
            <consortium name="Ensembl"/>
        </authorList>
    </citation>
    <scope>IDENTIFICATION</scope>
</reference>
<feature type="compositionally biased region" description="Acidic residues" evidence="1">
    <location>
        <begin position="136"/>
        <end position="145"/>
    </location>
</feature>
<reference evidence="2" key="1">
    <citation type="submission" date="2025-08" db="UniProtKB">
        <authorList>
            <consortium name="Ensembl"/>
        </authorList>
    </citation>
    <scope>IDENTIFICATION</scope>
</reference>
<sequence>MIHVGSSTVYDLKKQKNQILNFFAESDSKKNCLQRWHQKFKTRHDNSLHHVCDEKRSADTEAASNCIYKFDSLDVNDESEFTGFQVSENQKIVSELMSMPETGWKLTKIHQLLVTNEEIVQMVQQGKTKDNKDSSDGDEDEDEDVAEKNSIDKCIQLTTNVTEGLEQRHFNSEQEIMSLYMIREKLIKEKPKYMRQHFTVKNPVASFSSILMKPFAKLHFKP</sequence>
<proteinExistence type="predicted"/>
<evidence type="ECO:0000256" key="1">
    <source>
        <dbReference type="SAM" id="MobiDB-lite"/>
    </source>
</evidence>